<dbReference type="Gene3D" id="1.20.1250.20">
    <property type="entry name" value="MFS general substrate transporter like domains"/>
    <property type="match status" value="2"/>
</dbReference>
<dbReference type="EMBL" id="AP017457">
    <property type="protein sequence ID" value="BAU99559.1"/>
    <property type="molecule type" value="Genomic_DNA"/>
</dbReference>
<dbReference type="RefSeq" id="WP_096382114.1">
    <property type="nucleotide sequence ID" value="NZ_AP017457.1"/>
</dbReference>
<dbReference type="AlphaFoldDB" id="A0A173LXH3"/>
<dbReference type="InterPro" id="IPR036259">
    <property type="entry name" value="MFS_trans_sf"/>
</dbReference>
<organism evidence="1 2">
    <name type="scientific">Aurantimicrobium minutum</name>
    <dbReference type="NCBI Taxonomy" id="708131"/>
    <lineage>
        <taxon>Bacteria</taxon>
        <taxon>Bacillati</taxon>
        <taxon>Actinomycetota</taxon>
        <taxon>Actinomycetes</taxon>
        <taxon>Micrococcales</taxon>
        <taxon>Microbacteriaceae</taxon>
        <taxon>Aurantimicrobium</taxon>
    </lineage>
</organism>
<dbReference type="PANTHER" id="PTHR23542">
    <property type="match status" value="1"/>
</dbReference>
<dbReference type="Pfam" id="PF07690">
    <property type="entry name" value="MFS_1"/>
    <property type="match status" value="1"/>
</dbReference>
<protein>
    <submittedName>
        <fullName evidence="1">Purine permease</fullName>
    </submittedName>
</protein>
<evidence type="ECO:0000313" key="1">
    <source>
        <dbReference type="EMBL" id="BAU99559.1"/>
    </source>
</evidence>
<dbReference type="InterPro" id="IPR011701">
    <property type="entry name" value="MFS"/>
</dbReference>
<dbReference type="Proteomes" id="UP000243847">
    <property type="component" value="Chromosome sequence1"/>
</dbReference>
<sequence length="401" mass="42150">MKTYAELLKVRGVTRVVLSQLLARFPHGMLSIAFLIHVERIHNSYAAAGLVVGAISLGEAIAGPISSRLMSRWGMRPLLSVMAVVAVVLFCAMAIIPFSVPVMILLGFIAGCSYPPIQPAVRTIYPKLVPNRLLTPLFSLDATAQEIIWIVGPVLTTFVAVQFGSTEAILTAMAFLAVGGAWFITSPSVGQVRIPPSKRRLGGVLTRSPVIISMTLGLTLVATFSAVEAGIIGLFGKEGPEAGWILAIYALGSLVGGLAWGHREIAPWSLTRRLLVITGGLVAATFASDFWWLSFTLFISGLGVAPALTVLFTNISATMKFSETAESYAWIGTGQLIGVGVGAAVAGFCIDHFGAPSAIIAATAFAVITALGAVVTYRWSPDLRGTTGVPLPDTGPVETIS</sequence>
<reference evidence="1 2" key="1">
    <citation type="journal article" date="2016" name="Genome Announc.">
        <title>Complete Genome Sequence of Aurantimicrobium minutum Type Strain KNCT, a Planktonic Ultramicrobacterium Isolated from River Water.</title>
        <authorList>
            <person name="Nakai R."/>
            <person name="Fujisawa T."/>
            <person name="Nakamura Y."/>
            <person name="Nishide H."/>
            <person name="Uchiyama I."/>
            <person name="Baba T."/>
            <person name="Toyoda A."/>
            <person name="Fujiyama A."/>
            <person name="Naganuma T."/>
            <person name="Niki H."/>
        </authorList>
    </citation>
    <scope>NUCLEOTIDE SEQUENCE [LARGE SCALE GENOMIC DNA]</scope>
    <source>
        <strain evidence="1 2">KNC</strain>
    </source>
</reference>
<dbReference type="OrthoDB" id="4686510at2"/>
<dbReference type="GeneID" id="80452211"/>
<dbReference type="SUPFAM" id="SSF103473">
    <property type="entry name" value="MFS general substrate transporter"/>
    <property type="match status" value="1"/>
</dbReference>
<dbReference type="GO" id="GO:0022857">
    <property type="term" value="F:transmembrane transporter activity"/>
    <property type="evidence" value="ECO:0007669"/>
    <property type="project" value="InterPro"/>
</dbReference>
<gene>
    <name evidence="1" type="ORF">AUMI_110170</name>
</gene>
<dbReference type="KEGG" id="amin:AUMI_110170"/>
<proteinExistence type="predicted"/>
<name>A0A173LXH3_9MICO</name>
<dbReference type="PANTHER" id="PTHR23542:SF1">
    <property type="entry name" value="MAJOR FACILITATOR SUPERFAMILY (MFS) PROFILE DOMAIN-CONTAINING PROTEIN"/>
    <property type="match status" value="1"/>
</dbReference>
<accession>A0A173LXH3</accession>
<evidence type="ECO:0000313" key="2">
    <source>
        <dbReference type="Proteomes" id="UP000243847"/>
    </source>
</evidence>